<dbReference type="InterPro" id="IPR002035">
    <property type="entry name" value="VWF_A"/>
</dbReference>
<accession>A0A3Q1GJI0</accession>
<dbReference type="AlphaFoldDB" id="A0A3Q1GJI0"/>
<reference evidence="4" key="2">
    <citation type="submission" date="2025-09" db="UniProtKB">
        <authorList>
            <consortium name="Ensembl"/>
        </authorList>
    </citation>
    <scope>IDENTIFICATION</scope>
</reference>
<dbReference type="PANTHER" id="PTHR10857">
    <property type="entry name" value="COPINE"/>
    <property type="match status" value="1"/>
</dbReference>
<dbReference type="GeneTree" id="ENSGT00940000154968"/>
<dbReference type="Gene3D" id="2.60.40.150">
    <property type="entry name" value="C2 domain"/>
    <property type="match status" value="2"/>
</dbReference>
<dbReference type="Ensembl" id="ENSAPOT00000020945.1">
    <property type="protein sequence ID" value="ENSAPOP00000029634.1"/>
    <property type="gene ID" value="ENSAPOG00000015731.1"/>
</dbReference>
<dbReference type="FunFam" id="2.60.40.150:FF:000099">
    <property type="entry name" value="Copine 3"/>
    <property type="match status" value="1"/>
</dbReference>
<dbReference type="CDD" id="cd04047">
    <property type="entry name" value="C2B_Copine"/>
    <property type="match status" value="1"/>
</dbReference>
<feature type="domain" description="C2" evidence="3">
    <location>
        <begin position="124"/>
        <end position="245"/>
    </location>
</feature>
<dbReference type="CDD" id="cd01459">
    <property type="entry name" value="vWA_copine_like"/>
    <property type="match status" value="1"/>
</dbReference>
<dbReference type="Proteomes" id="UP000257200">
    <property type="component" value="Unplaced"/>
</dbReference>
<proteinExistence type="inferred from homology"/>
<dbReference type="InterPro" id="IPR045052">
    <property type="entry name" value="Copine"/>
</dbReference>
<dbReference type="GO" id="GO:0030971">
    <property type="term" value="F:receptor tyrosine kinase binding"/>
    <property type="evidence" value="ECO:0007669"/>
    <property type="project" value="TreeGrafter"/>
</dbReference>
<dbReference type="SUPFAM" id="SSF49562">
    <property type="entry name" value="C2 domain (Calcium/lipid-binding domain, CaLB)"/>
    <property type="match status" value="2"/>
</dbReference>
<reference evidence="4" key="1">
    <citation type="submission" date="2025-08" db="UniProtKB">
        <authorList>
            <consortium name="Ensembl"/>
        </authorList>
    </citation>
    <scope>IDENTIFICATION</scope>
</reference>
<dbReference type="InterPro" id="IPR000008">
    <property type="entry name" value="C2_dom"/>
</dbReference>
<dbReference type="InterPro" id="IPR010734">
    <property type="entry name" value="Copine_C"/>
</dbReference>
<keyword evidence="2" id="KW-0677">Repeat</keyword>
<name>A0A3Q1GJI0_9TELE</name>
<dbReference type="SUPFAM" id="SSF53300">
    <property type="entry name" value="vWA-like"/>
    <property type="match status" value="1"/>
</dbReference>
<keyword evidence="5" id="KW-1185">Reference proteome</keyword>
<dbReference type="CDD" id="cd04048">
    <property type="entry name" value="C2A_Copine"/>
    <property type="match status" value="1"/>
</dbReference>
<dbReference type="GO" id="GO:0005544">
    <property type="term" value="F:calcium-dependent phospholipid binding"/>
    <property type="evidence" value="ECO:0007669"/>
    <property type="project" value="InterPro"/>
</dbReference>
<dbReference type="SMART" id="SM00327">
    <property type="entry name" value="VWA"/>
    <property type="match status" value="1"/>
</dbReference>
<dbReference type="PANTHER" id="PTHR10857:SF22">
    <property type="entry name" value="COPINE-3"/>
    <property type="match status" value="1"/>
</dbReference>
<evidence type="ECO:0000313" key="5">
    <source>
        <dbReference type="Proteomes" id="UP000257200"/>
    </source>
</evidence>
<evidence type="ECO:0000256" key="1">
    <source>
        <dbReference type="ARBA" id="ARBA00009048"/>
    </source>
</evidence>
<dbReference type="GO" id="GO:0071277">
    <property type="term" value="P:cellular response to calcium ion"/>
    <property type="evidence" value="ECO:0007669"/>
    <property type="project" value="TreeGrafter"/>
</dbReference>
<dbReference type="PROSITE" id="PS50004">
    <property type="entry name" value="C2"/>
    <property type="match status" value="2"/>
</dbReference>
<feature type="domain" description="C2" evidence="3">
    <location>
        <begin position="1"/>
        <end position="115"/>
    </location>
</feature>
<evidence type="ECO:0000313" key="4">
    <source>
        <dbReference type="Ensembl" id="ENSAPOP00000029634.1"/>
    </source>
</evidence>
<sequence>MAAQCVTKVELTVSCQNLLDKDIGSKSDPLCVLLMNSSNNQWYEVERTEKVQNCLNPKFAKKFVIDYYFEMVQKLKFGIYDIDNKTIDLSDDDFLGELECTLGQVVSSKKLTRPLVLKNKSPAGKGTITISAEEIKDNRVANFEVEARKLDNKDFFGKSDPYLEFYKQTGTGWQLAHRTEVVKNNLNPTWRPFRIPVQSLCGGDMDKPIKVECYDYDSDGSHDLIGIFETTLTRLQQASRTSPVVKEYTFLDYIMGGCQINFTVAVDFTGSNGDPRSPQSLHYISPQGVNEYLSAIWSVGNVIQDYDSDKMFPAFGFGAQIPPTWQVSHEFPLNFNPSSPFCAGIEGVVEAYRVCLPQVKLYGPTNFSPIINHVACFAKQALQQTTASQYFVLLIITDGVITDMDETRNSIVNASRLPMSIIIVGVGGADFSAMEFLDGDDGRLRSLSGEPAMRDIVQFVPFRQFKNAPSQALAQSVLAELPQQVASFFSLFKLKPPHDPNPS</sequence>
<evidence type="ECO:0000256" key="2">
    <source>
        <dbReference type="ARBA" id="ARBA00022737"/>
    </source>
</evidence>
<dbReference type="InterPro" id="IPR035892">
    <property type="entry name" value="C2_domain_sf"/>
</dbReference>
<organism evidence="4 5">
    <name type="scientific">Acanthochromis polyacanthus</name>
    <name type="common">spiny chromis</name>
    <dbReference type="NCBI Taxonomy" id="80966"/>
    <lineage>
        <taxon>Eukaryota</taxon>
        <taxon>Metazoa</taxon>
        <taxon>Chordata</taxon>
        <taxon>Craniata</taxon>
        <taxon>Vertebrata</taxon>
        <taxon>Euteleostomi</taxon>
        <taxon>Actinopterygii</taxon>
        <taxon>Neopterygii</taxon>
        <taxon>Teleostei</taxon>
        <taxon>Neoteleostei</taxon>
        <taxon>Acanthomorphata</taxon>
        <taxon>Ovalentaria</taxon>
        <taxon>Pomacentridae</taxon>
        <taxon>Acanthochromis</taxon>
    </lineage>
</organism>
<dbReference type="SMART" id="SM00239">
    <property type="entry name" value="C2"/>
    <property type="match status" value="2"/>
</dbReference>
<dbReference type="Pfam" id="PF07002">
    <property type="entry name" value="Copine"/>
    <property type="match status" value="1"/>
</dbReference>
<dbReference type="GO" id="GO:0038128">
    <property type="term" value="P:ERBB2 signaling pathway"/>
    <property type="evidence" value="ECO:0007669"/>
    <property type="project" value="TreeGrafter"/>
</dbReference>
<dbReference type="FunFam" id="2.60.40.150:FF:000463">
    <property type="entry name" value="Copine-1"/>
    <property type="match status" value="1"/>
</dbReference>
<protein>
    <submittedName>
        <fullName evidence="4">Copine III</fullName>
    </submittedName>
</protein>
<dbReference type="GO" id="GO:0005886">
    <property type="term" value="C:plasma membrane"/>
    <property type="evidence" value="ECO:0007669"/>
    <property type="project" value="TreeGrafter"/>
</dbReference>
<dbReference type="InterPro" id="IPR037768">
    <property type="entry name" value="C2B_Copine"/>
</dbReference>
<evidence type="ECO:0000259" key="3">
    <source>
        <dbReference type="PROSITE" id="PS50004"/>
    </source>
</evidence>
<dbReference type="Pfam" id="PF00168">
    <property type="entry name" value="C2"/>
    <property type="match status" value="2"/>
</dbReference>
<dbReference type="InterPro" id="IPR036465">
    <property type="entry name" value="vWFA_dom_sf"/>
</dbReference>
<comment type="similarity">
    <text evidence="1">Belongs to the copine family.</text>
</comment>